<evidence type="ECO:0000313" key="3">
    <source>
        <dbReference type="Proteomes" id="UP000235672"/>
    </source>
</evidence>
<dbReference type="CDD" id="cd05380">
    <property type="entry name" value="CAP_euk"/>
    <property type="match status" value="1"/>
</dbReference>
<organism evidence="2 3">
    <name type="scientific">Hyaloscypha hepaticicola</name>
    <dbReference type="NCBI Taxonomy" id="2082293"/>
    <lineage>
        <taxon>Eukaryota</taxon>
        <taxon>Fungi</taxon>
        <taxon>Dikarya</taxon>
        <taxon>Ascomycota</taxon>
        <taxon>Pezizomycotina</taxon>
        <taxon>Leotiomycetes</taxon>
        <taxon>Helotiales</taxon>
        <taxon>Hyaloscyphaceae</taxon>
        <taxon>Hyaloscypha</taxon>
    </lineage>
</organism>
<dbReference type="AlphaFoldDB" id="A0A2J6QK32"/>
<dbReference type="InterPro" id="IPR001283">
    <property type="entry name" value="CRISP-related"/>
</dbReference>
<dbReference type="SMART" id="SM00198">
    <property type="entry name" value="SCP"/>
    <property type="match status" value="1"/>
</dbReference>
<dbReference type="PANTHER" id="PTHR10334">
    <property type="entry name" value="CYSTEINE-RICH SECRETORY PROTEIN-RELATED"/>
    <property type="match status" value="1"/>
</dbReference>
<dbReference type="STRING" id="1745343.A0A2J6QK32"/>
<dbReference type="Pfam" id="PF00188">
    <property type="entry name" value="CAP"/>
    <property type="match status" value="1"/>
</dbReference>
<feature type="domain" description="SCP" evidence="1">
    <location>
        <begin position="3"/>
        <end position="158"/>
    </location>
</feature>
<dbReference type="PRINTS" id="PR00837">
    <property type="entry name" value="V5TPXLIKE"/>
</dbReference>
<dbReference type="PROSITE" id="PS01009">
    <property type="entry name" value="CRISP_1"/>
    <property type="match status" value="1"/>
</dbReference>
<sequence>PVDYVSTGLYYHNVHRANHSAPLIVWNAAQAAIAAEIASSCVFAHNMTVGGGGYGQNLAAYGATGNVAALSPSSMLAKSITDQWYYGEVNSFLPSYYGQPTPDMSNFEAWGHFTQVVWKGSLSVGCASQLCPAGTIFPAPYQSWFTVCNYVPPGKFPFPSPLNFFPHLREENC</sequence>
<gene>
    <name evidence="2" type="ORF">NA56DRAFT_563309</name>
</gene>
<evidence type="ECO:0000313" key="2">
    <source>
        <dbReference type="EMBL" id="PMD26616.1"/>
    </source>
</evidence>
<name>A0A2J6QK32_9HELO</name>
<dbReference type="FunFam" id="3.40.33.10:FF:000018">
    <property type="entry name" value="SCP-like extracellular protein, putative"/>
    <property type="match status" value="1"/>
</dbReference>
<dbReference type="Gene3D" id="3.40.33.10">
    <property type="entry name" value="CAP"/>
    <property type="match status" value="1"/>
</dbReference>
<feature type="non-terminal residue" evidence="2">
    <location>
        <position position="1"/>
    </location>
</feature>
<dbReference type="Proteomes" id="UP000235672">
    <property type="component" value="Unassembled WGS sequence"/>
</dbReference>
<proteinExistence type="predicted"/>
<dbReference type="InterPro" id="IPR018244">
    <property type="entry name" value="Allrgn_V5/Tpx1_CS"/>
</dbReference>
<dbReference type="InterPro" id="IPR035940">
    <property type="entry name" value="CAP_sf"/>
</dbReference>
<protein>
    <submittedName>
        <fullName evidence="2">PR-1-like protein</fullName>
    </submittedName>
</protein>
<dbReference type="InterPro" id="IPR014044">
    <property type="entry name" value="CAP_dom"/>
</dbReference>
<keyword evidence="3" id="KW-1185">Reference proteome</keyword>
<dbReference type="GO" id="GO:0005576">
    <property type="term" value="C:extracellular region"/>
    <property type="evidence" value="ECO:0007669"/>
    <property type="project" value="InterPro"/>
</dbReference>
<evidence type="ECO:0000259" key="1">
    <source>
        <dbReference type="SMART" id="SM00198"/>
    </source>
</evidence>
<accession>A0A2J6QK32</accession>
<dbReference type="SUPFAM" id="SSF55797">
    <property type="entry name" value="PR-1-like"/>
    <property type="match status" value="1"/>
</dbReference>
<reference evidence="2 3" key="1">
    <citation type="submission" date="2016-05" db="EMBL/GenBank/DDBJ databases">
        <title>A degradative enzymes factory behind the ericoid mycorrhizal symbiosis.</title>
        <authorList>
            <consortium name="DOE Joint Genome Institute"/>
            <person name="Martino E."/>
            <person name="Morin E."/>
            <person name="Grelet G."/>
            <person name="Kuo A."/>
            <person name="Kohler A."/>
            <person name="Daghino S."/>
            <person name="Barry K."/>
            <person name="Choi C."/>
            <person name="Cichocki N."/>
            <person name="Clum A."/>
            <person name="Copeland A."/>
            <person name="Hainaut M."/>
            <person name="Haridas S."/>
            <person name="Labutti K."/>
            <person name="Lindquist E."/>
            <person name="Lipzen A."/>
            <person name="Khouja H.-R."/>
            <person name="Murat C."/>
            <person name="Ohm R."/>
            <person name="Olson A."/>
            <person name="Spatafora J."/>
            <person name="Veneault-Fourrey C."/>
            <person name="Henrissat B."/>
            <person name="Grigoriev I."/>
            <person name="Martin F."/>
            <person name="Perotto S."/>
        </authorList>
    </citation>
    <scope>NUCLEOTIDE SEQUENCE [LARGE SCALE GENOMIC DNA]</scope>
    <source>
        <strain evidence="2 3">UAMH 7357</strain>
    </source>
</reference>
<dbReference type="OrthoDB" id="337038at2759"/>
<dbReference type="EMBL" id="KZ613467">
    <property type="protein sequence ID" value="PMD26616.1"/>
    <property type="molecule type" value="Genomic_DNA"/>
</dbReference>